<dbReference type="InterPro" id="IPR037523">
    <property type="entry name" value="VOC_core"/>
</dbReference>
<evidence type="ECO:0000259" key="2">
    <source>
        <dbReference type="PROSITE" id="PS51819"/>
    </source>
</evidence>
<evidence type="ECO:0000313" key="3">
    <source>
        <dbReference type="EMBL" id="RVU23988.1"/>
    </source>
</evidence>
<dbReference type="Gene3D" id="3.10.180.10">
    <property type="entry name" value="2,3-Dihydroxybiphenyl 1,2-Dioxygenase, domain 1"/>
    <property type="match status" value="2"/>
</dbReference>
<proteinExistence type="predicted"/>
<feature type="region of interest" description="Disordered" evidence="1">
    <location>
        <begin position="246"/>
        <end position="265"/>
    </location>
</feature>
<protein>
    <submittedName>
        <fullName evidence="3">VOC family protein</fullName>
    </submittedName>
</protein>
<sequence length="265" mass="27858">MLVAADVIGAPCWLSLAARDRKAAERFYGAVLGWSFQQGRFGRAFSVAEADGVPVAGIGAVAGEFAVPVAWTPYFAVEDADAAAARVGERGGTVGVGPVSYPPGGRAALVSDREGAAFGIWDGGVLAQWSVGADRSPAWLELHAGNAFDAALFYGEVLGWGEGDGCCDISYEEDQVVLRRDGQPVARLNSGPVEEAAPKPQLRPRWLVHFKVPDLNRAVALALENGGSKVTDAEWGSTGQMTLRDTDGGLFTLDQSDHLGNRTAD</sequence>
<organism evidence="3 4">
    <name type="scientific">Streptomyces antnestii</name>
    <dbReference type="NCBI Taxonomy" id="2494256"/>
    <lineage>
        <taxon>Bacteria</taxon>
        <taxon>Bacillati</taxon>
        <taxon>Actinomycetota</taxon>
        <taxon>Actinomycetes</taxon>
        <taxon>Kitasatosporales</taxon>
        <taxon>Streptomycetaceae</taxon>
        <taxon>Streptomyces</taxon>
    </lineage>
</organism>
<comment type="caution">
    <text evidence="3">The sequence shown here is derived from an EMBL/GenBank/DDBJ whole genome shotgun (WGS) entry which is preliminary data.</text>
</comment>
<dbReference type="RefSeq" id="WP_127829280.1">
    <property type="nucleotide sequence ID" value="NZ_RZYA01000007.1"/>
</dbReference>
<accession>A0A3S2VFR7</accession>
<name>A0A3S2VFR7_9ACTN</name>
<dbReference type="EMBL" id="RZYA01000007">
    <property type="protein sequence ID" value="RVU23988.1"/>
    <property type="molecule type" value="Genomic_DNA"/>
</dbReference>
<feature type="domain" description="VOC" evidence="2">
    <location>
        <begin position="136"/>
        <end position="256"/>
    </location>
</feature>
<dbReference type="AlphaFoldDB" id="A0A3S2VFR7"/>
<dbReference type="Proteomes" id="UP000283128">
    <property type="component" value="Unassembled WGS sequence"/>
</dbReference>
<dbReference type="InterPro" id="IPR052164">
    <property type="entry name" value="Anthracycline_SecMetBiosynth"/>
</dbReference>
<evidence type="ECO:0000256" key="1">
    <source>
        <dbReference type="SAM" id="MobiDB-lite"/>
    </source>
</evidence>
<dbReference type="InterPro" id="IPR029068">
    <property type="entry name" value="Glyas_Bleomycin-R_OHBP_Dase"/>
</dbReference>
<gene>
    <name evidence="3" type="ORF">EOT10_17780</name>
</gene>
<dbReference type="Pfam" id="PF18029">
    <property type="entry name" value="Glyoxalase_6"/>
    <property type="match status" value="1"/>
</dbReference>
<dbReference type="InterPro" id="IPR041581">
    <property type="entry name" value="Glyoxalase_6"/>
</dbReference>
<dbReference type="SUPFAM" id="SSF54593">
    <property type="entry name" value="Glyoxalase/Bleomycin resistance protein/Dihydroxybiphenyl dioxygenase"/>
    <property type="match status" value="2"/>
</dbReference>
<feature type="domain" description="VOC" evidence="2">
    <location>
        <begin position="10"/>
        <end position="123"/>
    </location>
</feature>
<dbReference type="PANTHER" id="PTHR33993:SF10">
    <property type="entry name" value="CONSERVED PROTEIN"/>
    <property type="match status" value="1"/>
</dbReference>
<reference evidence="3 4" key="1">
    <citation type="submission" date="2019-01" db="EMBL/GenBank/DDBJ databases">
        <title>Genome sequences of Streptomyces and Rhizobium isolates collected from root and soil.</title>
        <authorList>
            <person name="Chhettri S."/>
            <person name="Sevigny J.L."/>
            <person name="Sen A."/>
            <person name="Ennis N."/>
            <person name="Tisa L."/>
        </authorList>
    </citation>
    <scope>NUCLEOTIDE SEQUENCE [LARGE SCALE GENOMIC DNA]</scope>
    <source>
        <strain evidence="3 4">San01</strain>
    </source>
</reference>
<dbReference type="CDD" id="cd07247">
    <property type="entry name" value="SgaA_N_like"/>
    <property type="match status" value="1"/>
</dbReference>
<dbReference type="PROSITE" id="PS51819">
    <property type="entry name" value="VOC"/>
    <property type="match status" value="2"/>
</dbReference>
<evidence type="ECO:0000313" key="4">
    <source>
        <dbReference type="Proteomes" id="UP000283128"/>
    </source>
</evidence>
<dbReference type="PANTHER" id="PTHR33993">
    <property type="entry name" value="GLYOXALASE-RELATED"/>
    <property type="match status" value="1"/>
</dbReference>
<keyword evidence="4" id="KW-1185">Reference proteome</keyword>
<dbReference type="OrthoDB" id="9793039at2"/>
<feature type="compositionally biased region" description="Basic and acidic residues" evidence="1">
    <location>
        <begin position="255"/>
        <end position="265"/>
    </location>
</feature>